<gene>
    <name evidence="1" type="ORF">RIF29_09812</name>
</gene>
<comment type="caution">
    <text evidence="1">The sequence shown here is derived from an EMBL/GenBank/DDBJ whole genome shotgun (WGS) entry which is preliminary data.</text>
</comment>
<reference evidence="1 2" key="1">
    <citation type="submission" date="2024-01" db="EMBL/GenBank/DDBJ databases">
        <title>The genomes of 5 underutilized Papilionoideae crops provide insights into root nodulation and disease resistanc.</title>
        <authorList>
            <person name="Yuan L."/>
        </authorList>
    </citation>
    <scope>NUCLEOTIDE SEQUENCE [LARGE SCALE GENOMIC DNA]</scope>
    <source>
        <strain evidence="1">ZHUSHIDOU_FW_LH</strain>
        <tissue evidence="1">Leaf</tissue>
    </source>
</reference>
<dbReference type="EMBL" id="JAYWIO010000002">
    <property type="protein sequence ID" value="KAK7281645.1"/>
    <property type="molecule type" value="Genomic_DNA"/>
</dbReference>
<evidence type="ECO:0000313" key="2">
    <source>
        <dbReference type="Proteomes" id="UP001372338"/>
    </source>
</evidence>
<sequence>MVGDRADRRDSQICWVLLEGVRFESGRLLWLRMVVVASRPLRADVANVICKLQQQHDAVMWSKCSQGRVIYNRF</sequence>
<accession>A0AAN9FS69</accession>
<name>A0AAN9FS69_CROPI</name>
<protein>
    <submittedName>
        <fullName evidence="1">Uncharacterized protein</fullName>
    </submittedName>
</protein>
<evidence type="ECO:0000313" key="1">
    <source>
        <dbReference type="EMBL" id="KAK7281645.1"/>
    </source>
</evidence>
<organism evidence="1 2">
    <name type="scientific">Crotalaria pallida</name>
    <name type="common">Smooth rattlebox</name>
    <name type="synonym">Crotalaria striata</name>
    <dbReference type="NCBI Taxonomy" id="3830"/>
    <lineage>
        <taxon>Eukaryota</taxon>
        <taxon>Viridiplantae</taxon>
        <taxon>Streptophyta</taxon>
        <taxon>Embryophyta</taxon>
        <taxon>Tracheophyta</taxon>
        <taxon>Spermatophyta</taxon>
        <taxon>Magnoliopsida</taxon>
        <taxon>eudicotyledons</taxon>
        <taxon>Gunneridae</taxon>
        <taxon>Pentapetalae</taxon>
        <taxon>rosids</taxon>
        <taxon>fabids</taxon>
        <taxon>Fabales</taxon>
        <taxon>Fabaceae</taxon>
        <taxon>Papilionoideae</taxon>
        <taxon>50 kb inversion clade</taxon>
        <taxon>genistoids sensu lato</taxon>
        <taxon>core genistoids</taxon>
        <taxon>Crotalarieae</taxon>
        <taxon>Crotalaria</taxon>
    </lineage>
</organism>
<proteinExistence type="predicted"/>
<keyword evidence="2" id="KW-1185">Reference proteome</keyword>
<dbReference type="Proteomes" id="UP001372338">
    <property type="component" value="Unassembled WGS sequence"/>
</dbReference>
<dbReference type="AlphaFoldDB" id="A0AAN9FS69"/>